<proteinExistence type="predicted"/>
<dbReference type="PANTHER" id="PTHR21174:SF0">
    <property type="entry name" value="HD PHOSPHOHYDROLASE FAMILY PROTEIN-RELATED"/>
    <property type="match status" value="1"/>
</dbReference>
<sequence>MGNGQVKAIWEKLISRYTSNLQGDELWKELEKAYTSEERSYHTLHHLGYMLQLAEQYKPEIKHFDALRFAIFYHDIIYHPAAKDNEEKSAELAMVALNSAGVKPEELELIRKMIRATKEHQEHRNKDINLLLDFDLAILGTEWDKYDTYRKQVRIEYKHFPDAVFNHGRKQVLQSFLAQPSIFKTPQFEVEREAKARENLTREIYLLQ</sequence>
<reference evidence="2" key="1">
    <citation type="journal article" date="2019" name="Int. J. Syst. Evol. Microbiol.">
        <title>The Global Catalogue of Microorganisms (GCM) 10K type strain sequencing project: providing services to taxonomists for standard genome sequencing and annotation.</title>
        <authorList>
            <consortium name="The Broad Institute Genomics Platform"/>
            <consortium name="The Broad Institute Genome Sequencing Center for Infectious Disease"/>
            <person name="Wu L."/>
            <person name="Ma J."/>
        </authorList>
    </citation>
    <scope>NUCLEOTIDE SEQUENCE [LARGE SCALE GENOMIC DNA]</scope>
    <source>
        <strain evidence="2">KCTC 42498</strain>
    </source>
</reference>
<accession>A0ABW5IGH8</accession>
<gene>
    <name evidence="1" type="ORF">ACFSRY_00675</name>
</gene>
<dbReference type="PIRSF" id="PIRSF035170">
    <property type="entry name" value="HD_phosphohydro"/>
    <property type="match status" value="1"/>
</dbReference>
<dbReference type="InterPro" id="IPR009218">
    <property type="entry name" value="HD_phosphohydro"/>
</dbReference>
<dbReference type="Proteomes" id="UP001597544">
    <property type="component" value="Unassembled WGS sequence"/>
</dbReference>
<protein>
    <recommendedName>
        <fullName evidence="3">HD domain-containing protein</fullName>
    </recommendedName>
</protein>
<dbReference type="PANTHER" id="PTHR21174">
    <property type="match status" value="1"/>
</dbReference>
<keyword evidence="2" id="KW-1185">Reference proteome</keyword>
<comment type="caution">
    <text evidence="1">The sequence shown here is derived from an EMBL/GenBank/DDBJ whole genome shotgun (WGS) entry which is preliminary data.</text>
</comment>
<evidence type="ECO:0000313" key="2">
    <source>
        <dbReference type="Proteomes" id="UP001597544"/>
    </source>
</evidence>
<dbReference type="EMBL" id="JBHULU010000001">
    <property type="protein sequence ID" value="MFD2512363.1"/>
    <property type="molecule type" value="Genomic_DNA"/>
</dbReference>
<dbReference type="SUPFAM" id="SSF109604">
    <property type="entry name" value="HD-domain/PDEase-like"/>
    <property type="match status" value="1"/>
</dbReference>
<name>A0ABW5IGH8_9BACT</name>
<dbReference type="RefSeq" id="WP_377502311.1">
    <property type="nucleotide sequence ID" value="NZ_JBHULU010000001.1"/>
</dbReference>
<organism evidence="1 2">
    <name type="scientific">Pontibacter locisalis</name>
    <dbReference type="NCBI Taxonomy" id="1719035"/>
    <lineage>
        <taxon>Bacteria</taxon>
        <taxon>Pseudomonadati</taxon>
        <taxon>Bacteroidota</taxon>
        <taxon>Cytophagia</taxon>
        <taxon>Cytophagales</taxon>
        <taxon>Hymenobacteraceae</taxon>
        <taxon>Pontibacter</taxon>
    </lineage>
</organism>
<evidence type="ECO:0000313" key="1">
    <source>
        <dbReference type="EMBL" id="MFD2512363.1"/>
    </source>
</evidence>
<evidence type="ECO:0008006" key="3">
    <source>
        <dbReference type="Google" id="ProtNLM"/>
    </source>
</evidence>
<dbReference type="Gene3D" id="1.10.3210.10">
    <property type="entry name" value="Hypothetical protein af1432"/>
    <property type="match status" value="1"/>
</dbReference>